<dbReference type="Proteomes" id="UP000035199">
    <property type="component" value="Chromosome"/>
</dbReference>
<dbReference type="KEGG" id="cmv:CMUST_12625"/>
<dbReference type="PATRIC" id="fig|571915.4.peg.2710"/>
<keyword evidence="2" id="KW-1185">Reference proteome</keyword>
<gene>
    <name evidence="1" type="ORF">CMUST_12625</name>
</gene>
<evidence type="ECO:0000313" key="2">
    <source>
        <dbReference type="Proteomes" id="UP000035199"/>
    </source>
</evidence>
<proteinExistence type="predicted"/>
<accession>A0A0G3H254</accession>
<name>A0A0G3H254_9CORY</name>
<evidence type="ECO:0000313" key="1">
    <source>
        <dbReference type="EMBL" id="AKK06830.1"/>
    </source>
</evidence>
<organism evidence="1 2">
    <name type="scientific">Corynebacterium mustelae</name>
    <dbReference type="NCBI Taxonomy" id="571915"/>
    <lineage>
        <taxon>Bacteria</taxon>
        <taxon>Bacillati</taxon>
        <taxon>Actinomycetota</taxon>
        <taxon>Actinomycetes</taxon>
        <taxon>Mycobacteriales</taxon>
        <taxon>Corynebacteriaceae</taxon>
        <taxon>Corynebacterium</taxon>
    </lineage>
</organism>
<reference evidence="1 2" key="1">
    <citation type="journal article" date="2015" name="Genome Announc.">
        <title>Complete Genome Sequence of the Type Strain Corynebacterium mustelae DSM 45274, Isolated from Various Tissues of a Male Ferret with Lethal Sepsis.</title>
        <authorList>
            <person name="Ruckert C."/>
            <person name="Eimer J."/>
            <person name="Winkler A."/>
            <person name="Tauch A."/>
        </authorList>
    </citation>
    <scope>NUCLEOTIDE SEQUENCE [LARGE SCALE GENOMIC DNA]</scope>
    <source>
        <strain evidence="1 2">DSM 45274</strain>
    </source>
</reference>
<sequence>MLELGLLLQALFSWNLELTINRIISLFDAELAAFGTQSEWTCQPTESGCAARHLPSGALFHISEAKPDLELFIHEIVARTHRTPMQLQRDDLVSGTFVYQLHENAIFDTALCAELIATLSDNTDPADVAWLIAAVDAHFSYHHDESDLFVIRNYTAEVEDQWRTVFKPQLAYHS</sequence>
<dbReference type="AlphaFoldDB" id="A0A0G3H254"/>
<protein>
    <submittedName>
        <fullName evidence="1">Uncharacterized protein</fullName>
    </submittedName>
</protein>
<dbReference type="EMBL" id="CP011542">
    <property type="protein sequence ID" value="AKK06830.1"/>
    <property type="molecule type" value="Genomic_DNA"/>
</dbReference>
<reference evidence="2" key="2">
    <citation type="submission" date="2015-05" db="EMBL/GenBank/DDBJ databases">
        <title>Complete genome sequence of Corynebacterium mustelae DSM 45274, isolated from various tissues of a male ferret with lethal sepsis.</title>
        <authorList>
            <person name="Ruckert C."/>
            <person name="Albersmeier A."/>
            <person name="Winkler A."/>
            <person name="Tauch A."/>
        </authorList>
    </citation>
    <scope>NUCLEOTIDE SEQUENCE [LARGE SCALE GENOMIC DNA]</scope>
    <source>
        <strain evidence="2">DSM 45274</strain>
    </source>
</reference>
<dbReference type="STRING" id="571915.CMUST_12625"/>